<dbReference type="AlphaFoldDB" id="A0A3M7PHI0"/>
<reference evidence="1 2" key="1">
    <citation type="journal article" date="2018" name="Sci. Rep.">
        <title>Genomic signatures of local adaptation to the degree of environmental predictability in rotifers.</title>
        <authorList>
            <person name="Franch-Gras L."/>
            <person name="Hahn C."/>
            <person name="Garcia-Roger E.M."/>
            <person name="Carmona M.J."/>
            <person name="Serra M."/>
            <person name="Gomez A."/>
        </authorList>
    </citation>
    <scope>NUCLEOTIDE SEQUENCE [LARGE SCALE GENOMIC DNA]</scope>
    <source>
        <strain evidence="1">HYR1</strain>
    </source>
</reference>
<accession>A0A3M7PHI0</accession>
<proteinExistence type="predicted"/>
<dbReference type="Proteomes" id="UP000276133">
    <property type="component" value="Unassembled WGS sequence"/>
</dbReference>
<organism evidence="1 2">
    <name type="scientific">Brachionus plicatilis</name>
    <name type="common">Marine rotifer</name>
    <name type="synonym">Brachionus muelleri</name>
    <dbReference type="NCBI Taxonomy" id="10195"/>
    <lineage>
        <taxon>Eukaryota</taxon>
        <taxon>Metazoa</taxon>
        <taxon>Spiralia</taxon>
        <taxon>Gnathifera</taxon>
        <taxon>Rotifera</taxon>
        <taxon>Eurotatoria</taxon>
        <taxon>Monogononta</taxon>
        <taxon>Pseudotrocha</taxon>
        <taxon>Ploima</taxon>
        <taxon>Brachionidae</taxon>
        <taxon>Brachionus</taxon>
    </lineage>
</organism>
<evidence type="ECO:0000313" key="2">
    <source>
        <dbReference type="Proteomes" id="UP000276133"/>
    </source>
</evidence>
<name>A0A3M7PHI0_BRAPC</name>
<protein>
    <submittedName>
        <fullName evidence="1">Uncharacterized protein</fullName>
    </submittedName>
</protein>
<comment type="caution">
    <text evidence="1">The sequence shown here is derived from an EMBL/GenBank/DDBJ whole genome shotgun (WGS) entry which is preliminary data.</text>
</comment>
<dbReference type="EMBL" id="REGN01010965">
    <property type="protein sequence ID" value="RMZ98127.1"/>
    <property type="molecule type" value="Genomic_DNA"/>
</dbReference>
<sequence length="130" mass="15576">MENNKKKLSDLNKSNKSENVNFLNFHFDYIKGEVVHRKLKIKSLMDLYKFSLNEKLFVQKKISNTCYFFINFKFSRFTKFKTLVLSEFHIFDSKFVIYALETNQTFPRMMEVLAEAKEKYLGSELSKKIN</sequence>
<gene>
    <name evidence="1" type="ORF">BpHYR1_011676</name>
</gene>
<keyword evidence="2" id="KW-1185">Reference proteome</keyword>
<evidence type="ECO:0000313" key="1">
    <source>
        <dbReference type="EMBL" id="RMZ98127.1"/>
    </source>
</evidence>